<sequence length="175" mass="19889">MAINGWIFSSLVSLLLFPIIAASSSQNQVYVVYFGEHSGDKELHEIEESHHSYLSSVKDTEDEARASLLYSYKHSINGFAAVLSPAQASRLAEMEEVVSVFPSHPRKHKMHTTRSWEFVGLEEEIKSQVKTEKSQSLLRRAKYGRNVIVGLLDSANYLPLHNYLYTLPHSHKMLQ</sequence>
<name>A0A7C8YG67_OPUST</name>
<keyword evidence="2" id="KW-0645">Protease</keyword>
<keyword evidence="3 6" id="KW-0732">Signal</keyword>
<dbReference type="GO" id="GO:0006508">
    <property type="term" value="P:proteolysis"/>
    <property type="evidence" value="ECO:0007669"/>
    <property type="project" value="UniProtKB-KW"/>
</dbReference>
<feature type="signal peptide" evidence="6">
    <location>
        <begin position="1"/>
        <end position="22"/>
    </location>
</feature>
<dbReference type="PANTHER" id="PTHR48222">
    <property type="entry name" value="PROTEINASE INHIBITOR, PROPEPTIDE"/>
    <property type="match status" value="1"/>
</dbReference>
<dbReference type="EMBL" id="GISG01016730">
    <property type="protein sequence ID" value="MBA4617492.1"/>
    <property type="molecule type" value="Transcribed_RNA"/>
</dbReference>
<evidence type="ECO:0000313" key="8">
    <source>
        <dbReference type="EMBL" id="MBA4617492.1"/>
    </source>
</evidence>
<keyword evidence="8" id="KW-0560">Oxidoreductase</keyword>
<dbReference type="Gene3D" id="3.30.70.80">
    <property type="entry name" value="Peptidase S8 propeptide/proteinase inhibitor I9"/>
    <property type="match status" value="1"/>
</dbReference>
<keyword evidence="4" id="KW-0378">Hydrolase</keyword>
<evidence type="ECO:0000256" key="2">
    <source>
        <dbReference type="ARBA" id="ARBA00022670"/>
    </source>
</evidence>
<evidence type="ECO:0000256" key="1">
    <source>
        <dbReference type="ARBA" id="ARBA00011073"/>
    </source>
</evidence>
<keyword evidence="5" id="KW-0720">Serine protease</keyword>
<evidence type="ECO:0000256" key="3">
    <source>
        <dbReference type="ARBA" id="ARBA00022729"/>
    </source>
</evidence>
<proteinExistence type="inferred from homology"/>
<accession>A0A7C8YG67</accession>
<dbReference type="FunFam" id="3.30.70.80:FF:000002">
    <property type="entry name" value="Subtilisin-like protease SBT5.3"/>
    <property type="match status" value="1"/>
</dbReference>
<feature type="domain" description="Inhibitor I9" evidence="7">
    <location>
        <begin position="29"/>
        <end position="107"/>
    </location>
</feature>
<evidence type="ECO:0000256" key="4">
    <source>
        <dbReference type="ARBA" id="ARBA00022801"/>
    </source>
</evidence>
<evidence type="ECO:0000259" key="7">
    <source>
        <dbReference type="Pfam" id="PF05922"/>
    </source>
</evidence>
<dbReference type="SUPFAM" id="SSF52743">
    <property type="entry name" value="Subtilisin-like"/>
    <property type="match status" value="1"/>
</dbReference>
<dbReference type="GO" id="GO:0032440">
    <property type="term" value="F:2-alkenal reductase [NAD(P)H] activity"/>
    <property type="evidence" value="ECO:0007669"/>
    <property type="project" value="UniProtKB-EC"/>
</dbReference>
<reference evidence="8" key="2">
    <citation type="submission" date="2020-07" db="EMBL/GenBank/DDBJ databases">
        <authorList>
            <person name="Vera ALvarez R."/>
            <person name="Arias-Moreno D.M."/>
            <person name="Jimenez-Jacinto V."/>
            <person name="Jimenez-Bremont J.F."/>
            <person name="Swaminathan K."/>
            <person name="Moose S.P."/>
            <person name="Guerrero-Gonzalez M.L."/>
            <person name="Marino-Ramirez L."/>
            <person name="Landsman D."/>
            <person name="Rodriguez-Kessler M."/>
            <person name="Delgado-Sanchez P."/>
        </authorList>
    </citation>
    <scope>NUCLEOTIDE SEQUENCE</scope>
    <source>
        <tissue evidence="8">Cladode</tissue>
    </source>
</reference>
<protein>
    <submittedName>
        <fullName evidence="8">2-alkenal reductase (NAD(P)(+))</fullName>
        <ecNumber evidence="8">1.3.1.74</ecNumber>
    </submittedName>
</protein>
<dbReference type="InterPro" id="IPR036852">
    <property type="entry name" value="Peptidase_S8/S53_dom_sf"/>
</dbReference>
<dbReference type="Pfam" id="PF05922">
    <property type="entry name" value="Inhibitor_I9"/>
    <property type="match status" value="1"/>
</dbReference>
<feature type="chain" id="PRO_5027797504" evidence="6">
    <location>
        <begin position="23"/>
        <end position="175"/>
    </location>
</feature>
<comment type="similarity">
    <text evidence="1">Belongs to the peptidase S8 family.</text>
</comment>
<dbReference type="EC" id="1.3.1.74" evidence="8"/>
<evidence type="ECO:0000256" key="6">
    <source>
        <dbReference type="SAM" id="SignalP"/>
    </source>
</evidence>
<dbReference type="InterPro" id="IPR010259">
    <property type="entry name" value="S8pro/Inhibitor_I9"/>
</dbReference>
<dbReference type="AlphaFoldDB" id="A0A7C8YG67"/>
<organism evidence="8">
    <name type="scientific">Opuntia streptacantha</name>
    <name type="common">Prickly pear cactus</name>
    <name type="synonym">Opuntia cardona</name>
    <dbReference type="NCBI Taxonomy" id="393608"/>
    <lineage>
        <taxon>Eukaryota</taxon>
        <taxon>Viridiplantae</taxon>
        <taxon>Streptophyta</taxon>
        <taxon>Embryophyta</taxon>
        <taxon>Tracheophyta</taxon>
        <taxon>Spermatophyta</taxon>
        <taxon>Magnoliopsida</taxon>
        <taxon>eudicotyledons</taxon>
        <taxon>Gunneridae</taxon>
        <taxon>Pentapetalae</taxon>
        <taxon>Caryophyllales</taxon>
        <taxon>Cactineae</taxon>
        <taxon>Cactaceae</taxon>
        <taxon>Opuntioideae</taxon>
        <taxon>Opuntia</taxon>
    </lineage>
</organism>
<evidence type="ECO:0000256" key="5">
    <source>
        <dbReference type="ARBA" id="ARBA00022825"/>
    </source>
</evidence>
<dbReference type="PANTHER" id="PTHR48222:SF4">
    <property type="entry name" value="PROTEINASE INHIBITOR, PROPEPTIDE"/>
    <property type="match status" value="1"/>
</dbReference>
<dbReference type="InterPro" id="IPR037045">
    <property type="entry name" value="S8pro/Inhibitor_I9_sf"/>
</dbReference>
<dbReference type="GO" id="GO:0004252">
    <property type="term" value="F:serine-type endopeptidase activity"/>
    <property type="evidence" value="ECO:0007669"/>
    <property type="project" value="InterPro"/>
</dbReference>
<reference evidence="8" key="1">
    <citation type="journal article" date="2013" name="J. Plant Res.">
        <title>Effect of fungi and light on seed germination of three Opuntia species from semiarid lands of central Mexico.</title>
        <authorList>
            <person name="Delgado-Sanchez P."/>
            <person name="Jimenez-Bremont J.F."/>
            <person name="Guerrero-Gonzalez Mde L."/>
            <person name="Flores J."/>
        </authorList>
    </citation>
    <scope>NUCLEOTIDE SEQUENCE</scope>
    <source>
        <tissue evidence="8">Cladode</tissue>
    </source>
</reference>